<evidence type="ECO:0000313" key="1">
    <source>
        <dbReference type="EMBL" id="MST77418.1"/>
    </source>
</evidence>
<gene>
    <name evidence="1" type="ORF">FYJ72_06940</name>
</gene>
<name>A0A6I2TYT0_9BACT</name>
<accession>A0A6I2TYT0</accession>
<dbReference type="EMBL" id="VUNF01000010">
    <property type="protein sequence ID" value="MST77418.1"/>
    <property type="molecule type" value="Genomic_DNA"/>
</dbReference>
<dbReference type="Proteomes" id="UP000450161">
    <property type="component" value="Unassembled WGS sequence"/>
</dbReference>
<proteinExistence type="predicted"/>
<organism evidence="1 2">
    <name type="scientific">Segatella copri</name>
    <dbReference type="NCBI Taxonomy" id="165179"/>
    <lineage>
        <taxon>Bacteria</taxon>
        <taxon>Pseudomonadati</taxon>
        <taxon>Bacteroidota</taxon>
        <taxon>Bacteroidia</taxon>
        <taxon>Bacteroidales</taxon>
        <taxon>Prevotellaceae</taxon>
        <taxon>Segatella</taxon>
    </lineage>
</organism>
<comment type="caution">
    <text evidence="1">The sequence shown here is derived from an EMBL/GenBank/DDBJ whole genome shotgun (WGS) entry which is preliminary data.</text>
</comment>
<protein>
    <submittedName>
        <fullName evidence="1">Uncharacterized protein</fullName>
    </submittedName>
</protein>
<evidence type="ECO:0000313" key="2">
    <source>
        <dbReference type="Proteomes" id="UP000450161"/>
    </source>
</evidence>
<dbReference type="AlphaFoldDB" id="A0A6I2TYT0"/>
<reference evidence="1 2" key="1">
    <citation type="submission" date="2019-08" db="EMBL/GenBank/DDBJ databases">
        <title>In-depth cultivation of the pig gut microbiome towards novel bacterial diversity and tailored functional studies.</title>
        <authorList>
            <person name="Wylensek D."/>
            <person name="Hitch T.C.A."/>
            <person name="Clavel T."/>
        </authorList>
    </citation>
    <scope>NUCLEOTIDE SEQUENCE [LARGE SCALE GENOMIC DNA]</scope>
    <source>
        <strain evidence="1 2">LKV-178-WT-2C</strain>
    </source>
</reference>
<sequence length="454" mass="54273">MQTEEIPNTDNNYNSLLKISSEEDLFVEDEVTGVKKYTPVTTTDVGQFKREAEHLYKEIQHAKDEFKWNAGKHKGLTCYFHIYQNLAEQLTDFLKYIHTLHKKVYISIYKSYDDEFMGIYTDVLEKVLQEIQTIARKHSDYLLDKEAEYGQIPSAKAIFEQCKKLKVPAGDDFPQFDSHYRNFVSIGLKMALAETISTVTAICADFLALYRTRLFRTDREAVIIYHYIKRIFDEGTLPDHLKREVKVKKRHLRERRIDITTLSLRKVMNDIEGKYNNYTLCSDWFEREEDEEEELVRTLVREQASPEDFETLFKYQGEHKMWEAEIARADDFERNSDSFFVNWVDPYKLENMLKFWLKGNITKQQDWYIVWCLMKYTFHIVKGDQDKSAFASRMNLMFPEVEKKCVVDSFRKQETQKNHNHHFSEWLAESDKDYSKAHELYDKLKKEEEYKRIV</sequence>
<dbReference type="RefSeq" id="WP_154480873.1">
    <property type="nucleotide sequence ID" value="NZ_VUNF01000010.1"/>
</dbReference>